<dbReference type="Proteomes" id="UP000572051">
    <property type="component" value="Unassembled WGS sequence"/>
</dbReference>
<keyword evidence="2" id="KW-1185">Reference proteome</keyword>
<dbReference type="RefSeq" id="WP_179826622.1">
    <property type="nucleotide sequence ID" value="NZ_JACCFS010000001.1"/>
</dbReference>
<name>A0A7Z0EST5_9ACTN</name>
<comment type="caution">
    <text evidence="1">The sequence shown here is derived from an EMBL/GenBank/DDBJ whole genome shotgun (WGS) entry which is preliminary data.</text>
</comment>
<dbReference type="AlphaFoldDB" id="A0A7Z0EST5"/>
<dbReference type="EMBL" id="JACCFS010000001">
    <property type="protein sequence ID" value="NYJ36613.1"/>
    <property type="molecule type" value="Genomic_DNA"/>
</dbReference>
<accession>A0A7Z0EST5</accession>
<sequence length="144" mass="15686">MTTPLDDADLTAFLEGQETSWLAEQLMLVADEDPITRIRLTAAAGAESAVEEARAATLAAVVDHVPAAEDEEEDDGDALHRTLDLLDDLVDYGFEDETSDIADEARELYVSRHGEDDSEHLARLHVIADGAEEDEGDEVHEQAV</sequence>
<gene>
    <name evidence="1" type="ORF">HNR10_004494</name>
</gene>
<evidence type="ECO:0000313" key="2">
    <source>
        <dbReference type="Proteomes" id="UP000572051"/>
    </source>
</evidence>
<protein>
    <submittedName>
        <fullName evidence="1">Uncharacterized protein</fullName>
    </submittedName>
</protein>
<reference evidence="1 2" key="1">
    <citation type="submission" date="2020-07" db="EMBL/GenBank/DDBJ databases">
        <title>Sequencing the genomes of 1000 actinobacteria strains.</title>
        <authorList>
            <person name="Klenk H.-P."/>
        </authorList>
    </citation>
    <scope>NUCLEOTIDE SEQUENCE [LARGE SCALE GENOMIC DNA]</scope>
    <source>
        <strain evidence="1 2">DSM 44442</strain>
    </source>
</reference>
<proteinExistence type="predicted"/>
<organism evidence="1 2">
    <name type="scientific">Nocardiopsis aegyptia</name>
    <dbReference type="NCBI Taxonomy" id="220378"/>
    <lineage>
        <taxon>Bacteria</taxon>
        <taxon>Bacillati</taxon>
        <taxon>Actinomycetota</taxon>
        <taxon>Actinomycetes</taxon>
        <taxon>Streptosporangiales</taxon>
        <taxon>Nocardiopsidaceae</taxon>
        <taxon>Nocardiopsis</taxon>
    </lineage>
</organism>
<evidence type="ECO:0000313" key="1">
    <source>
        <dbReference type="EMBL" id="NYJ36613.1"/>
    </source>
</evidence>